<proteinExistence type="predicted"/>
<accession>W9ALH0</accession>
<dbReference type="PROSITE" id="PS51257">
    <property type="entry name" value="PROKAR_LIPOPROTEIN"/>
    <property type="match status" value="1"/>
</dbReference>
<evidence type="ECO:0000313" key="1">
    <source>
        <dbReference type="EMBL" id="CDO03742.1"/>
    </source>
</evidence>
<dbReference type="Proteomes" id="UP000028863">
    <property type="component" value="Unassembled WGS sequence"/>
</dbReference>
<sequence length="91" mass="10397">MRKPTFMVMILFILLISASCESPKISEDEAVSIVLESHSRGSEEVKIKAVSHRFGEYKVEWEIDANCEFGIDYIDDQSGGDCKRRRDKLLV</sequence>
<keyword evidence="2" id="KW-1185">Reference proteome</keyword>
<name>W9ALH0_9BACI</name>
<dbReference type="RefSeq" id="WP_036576092.1">
    <property type="nucleotide sequence ID" value="NZ_CABLBW010000001.1"/>
</dbReference>
<dbReference type="eggNOG" id="ENOG5030YGW">
    <property type="taxonomic scope" value="Bacteria"/>
</dbReference>
<reference evidence="1" key="1">
    <citation type="submission" date="2014-03" db="EMBL/GenBank/DDBJ databases">
        <title>Draft genome sequencing of Oceanobacillus picturae strain S1 isolated from human gut.</title>
        <authorList>
            <person name="Croce O."/>
            <person name="Lagier J.C."/>
            <person name="Raoult D."/>
        </authorList>
    </citation>
    <scope>NUCLEOTIDE SEQUENCE [LARGE SCALE GENOMIC DNA]</scope>
    <source>
        <strain evidence="1">S1</strain>
    </source>
</reference>
<evidence type="ECO:0000313" key="2">
    <source>
        <dbReference type="Proteomes" id="UP000028863"/>
    </source>
</evidence>
<dbReference type="AlphaFoldDB" id="W9ALH0"/>
<comment type="caution">
    <text evidence="1">The sequence shown here is derived from an EMBL/GenBank/DDBJ whole genome shotgun (WGS) entry which is preliminary data.</text>
</comment>
<organism evidence="1 2">
    <name type="scientific">Oceanobacillus picturae</name>
    <dbReference type="NCBI Taxonomy" id="171693"/>
    <lineage>
        <taxon>Bacteria</taxon>
        <taxon>Bacillati</taxon>
        <taxon>Bacillota</taxon>
        <taxon>Bacilli</taxon>
        <taxon>Bacillales</taxon>
        <taxon>Bacillaceae</taxon>
        <taxon>Oceanobacillus</taxon>
    </lineage>
</organism>
<dbReference type="EMBL" id="CCAX010000001">
    <property type="protein sequence ID" value="CDO03742.1"/>
    <property type="molecule type" value="Genomic_DNA"/>
</dbReference>
<gene>
    <name evidence="1" type="ORF">BN988_02260</name>
</gene>
<reference evidence="1" key="2">
    <citation type="submission" date="2014-03" db="EMBL/GenBank/DDBJ databases">
        <authorList>
            <person name="Urmite Genomes"/>
        </authorList>
    </citation>
    <scope>NUCLEOTIDE SEQUENCE</scope>
    <source>
        <strain evidence="1">S1</strain>
    </source>
</reference>
<protein>
    <submittedName>
        <fullName evidence="1">Uncharacterized protein</fullName>
    </submittedName>
</protein>